<reference evidence="7" key="1">
    <citation type="journal article" date="2012" name="Science">
        <title>Fermentation, hydrogen, and sulfur metabolism in multiple uncultivated bacterial phyla.</title>
        <authorList>
            <person name="Wrighton K.C."/>
            <person name="Thomas B.C."/>
            <person name="Sharon I."/>
            <person name="Miller C.S."/>
            <person name="Castelle C.J."/>
            <person name="VerBerkmoes N.C."/>
            <person name="Wilkins M.J."/>
            <person name="Hettich R.L."/>
            <person name="Lipton M.S."/>
            <person name="Williams K.H."/>
            <person name="Long P.E."/>
            <person name="Banfield J.F."/>
        </authorList>
    </citation>
    <scope>NUCLEOTIDE SEQUENCE [LARGE SCALE GENOMIC DNA]</scope>
</reference>
<evidence type="ECO:0000259" key="6">
    <source>
        <dbReference type="Pfam" id="PF08281"/>
    </source>
</evidence>
<dbReference type="SUPFAM" id="SSF88946">
    <property type="entry name" value="Sigma2 domain of RNA polymerase sigma factors"/>
    <property type="match status" value="1"/>
</dbReference>
<feature type="domain" description="RNA polymerase sigma factor 70 region 4 type 2" evidence="6">
    <location>
        <begin position="128"/>
        <end position="179"/>
    </location>
</feature>
<dbReference type="Gene3D" id="1.10.10.10">
    <property type="entry name" value="Winged helix-like DNA-binding domain superfamily/Winged helix DNA-binding domain"/>
    <property type="match status" value="1"/>
</dbReference>
<dbReference type="GO" id="GO:0006352">
    <property type="term" value="P:DNA-templated transcription initiation"/>
    <property type="evidence" value="ECO:0007669"/>
    <property type="project" value="InterPro"/>
</dbReference>
<dbReference type="InterPro" id="IPR036388">
    <property type="entry name" value="WH-like_DNA-bd_sf"/>
</dbReference>
<dbReference type="NCBIfam" id="TIGR02937">
    <property type="entry name" value="sigma70-ECF"/>
    <property type="match status" value="1"/>
</dbReference>
<dbReference type="InterPro" id="IPR013324">
    <property type="entry name" value="RNA_pol_sigma_r3/r4-like"/>
</dbReference>
<gene>
    <name evidence="7" type="ORF">ACD_49C00079G0014</name>
</gene>
<evidence type="ECO:0000256" key="1">
    <source>
        <dbReference type="ARBA" id="ARBA00010641"/>
    </source>
</evidence>
<dbReference type="AlphaFoldDB" id="K2ACW3"/>
<comment type="caution">
    <text evidence="7">The sequence shown here is derived from an EMBL/GenBank/DDBJ whole genome shotgun (WGS) entry which is preliminary data.</text>
</comment>
<keyword evidence="2" id="KW-0805">Transcription regulation</keyword>
<name>K2ACW3_9BACT</name>
<accession>K2ACW3</accession>
<keyword evidence="3" id="KW-0731">Sigma factor</keyword>
<dbReference type="PANTHER" id="PTHR43133:SF51">
    <property type="entry name" value="RNA POLYMERASE SIGMA FACTOR"/>
    <property type="match status" value="1"/>
</dbReference>
<dbReference type="InterPro" id="IPR039425">
    <property type="entry name" value="RNA_pol_sigma-70-like"/>
</dbReference>
<dbReference type="GO" id="GO:0016987">
    <property type="term" value="F:sigma factor activity"/>
    <property type="evidence" value="ECO:0007669"/>
    <property type="project" value="UniProtKB-KW"/>
</dbReference>
<dbReference type="EMBL" id="AMFJ01021665">
    <property type="protein sequence ID" value="EKD65850.1"/>
    <property type="molecule type" value="Genomic_DNA"/>
</dbReference>
<dbReference type="Pfam" id="PF04542">
    <property type="entry name" value="Sigma70_r2"/>
    <property type="match status" value="1"/>
</dbReference>
<dbReference type="Gene3D" id="1.10.1740.10">
    <property type="match status" value="1"/>
</dbReference>
<dbReference type="InterPro" id="IPR007627">
    <property type="entry name" value="RNA_pol_sigma70_r2"/>
</dbReference>
<dbReference type="InterPro" id="IPR014284">
    <property type="entry name" value="RNA_pol_sigma-70_dom"/>
</dbReference>
<protein>
    <submittedName>
        <fullName evidence="7">Uncharacterized protein</fullName>
    </submittedName>
</protein>
<evidence type="ECO:0000259" key="5">
    <source>
        <dbReference type="Pfam" id="PF04542"/>
    </source>
</evidence>
<evidence type="ECO:0000256" key="2">
    <source>
        <dbReference type="ARBA" id="ARBA00023015"/>
    </source>
</evidence>
<organism evidence="7">
    <name type="scientific">uncultured bacterium</name>
    <name type="common">gcode 4</name>
    <dbReference type="NCBI Taxonomy" id="1234023"/>
    <lineage>
        <taxon>Bacteria</taxon>
        <taxon>environmental samples</taxon>
    </lineage>
</organism>
<dbReference type="GO" id="GO:0003677">
    <property type="term" value="F:DNA binding"/>
    <property type="evidence" value="ECO:0007669"/>
    <property type="project" value="InterPro"/>
</dbReference>
<sequence length="188" mass="22488">MTQIDLTDYEIIQKIKENPDNFGLVIDRYEQKLYKYIMRSTDITNEEADDLLQEIFIKVYKNIFEVKENLSFSSWIYRIAHNYIIDYFRKNSKIEKVSLDDESYSFLINNIKSDFDPRLDLDKKEIKEIVQLALSKIKKEYREILILKFIEDKSYDEISDILRIPSGTVGTLINRAKTQIKQNLNFNF</sequence>
<dbReference type="Pfam" id="PF08281">
    <property type="entry name" value="Sigma70_r4_2"/>
    <property type="match status" value="1"/>
</dbReference>
<dbReference type="InterPro" id="IPR013249">
    <property type="entry name" value="RNA_pol_sigma70_r4_t2"/>
</dbReference>
<dbReference type="PANTHER" id="PTHR43133">
    <property type="entry name" value="RNA POLYMERASE ECF-TYPE SIGMA FACTO"/>
    <property type="match status" value="1"/>
</dbReference>
<evidence type="ECO:0000256" key="3">
    <source>
        <dbReference type="ARBA" id="ARBA00023082"/>
    </source>
</evidence>
<evidence type="ECO:0000313" key="7">
    <source>
        <dbReference type="EMBL" id="EKD65850.1"/>
    </source>
</evidence>
<dbReference type="InterPro" id="IPR013325">
    <property type="entry name" value="RNA_pol_sigma_r2"/>
</dbReference>
<dbReference type="CDD" id="cd06171">
    <property type="entry name" value="Sigma70_r4"/>
    <property type="match status" value="1"/>
</dbReference>
<dbReference type="SUPFAM" id="SSF88659">
    <property type="entry name" value="Sigma3 and sigma4 domains of RNA polymerase sigma factors"/>
    <property type="match status" value="1"/>
</dbReference>
<evidence type="ECO:0000256" key="4">
    <source>
        <dbReference type="ARBA" id="ARBA00023163"/>
    </source>
</evidence>
<keyword evidence="4" id="KW-0804">Transcription</keyword>
<feature type="domain" description="RNA polymerase sigma-70 region 2" evidence="5">
    <location>
        <begin position="26"/>
        <end position="93"/>
    </location>
</feature>
<comment type="similarity">
    <text evidence="1">Belongs to the sigma-70 factor family. ECF subfamily.</text>
</comment>
<proteinExistence type="inferred from homology"/>